<feature type="transmembrane region" description="Helical" evidence="2">
    <location>
        <begin position="42"/>
        <end position="61"/>
    </location>
</feature>
<keyword evidence="2" id="KW-0472">Membrane</keyword>
<evidence type="ECO:0000259" key="3">
    <source>
        <dbReference type="Pfam" id="PF24800"/>
    </source>
</evidence>
<accession>A0AAJ0DGR9</accession>
<reference evidence="4" key="1">
    <citation type="submission" date="2023-04" db="EMBL/GenBank/DDBJ databases">
        <title>Black Yeasts Isolated from many extreme environments.</title>
        <authorList>
            <person name="Coleine C."/>
            <person name="Stajich J.E."/>
            <person name="Selbmann L."/>
        </authorList>
    </citation>
    <scope>NUCLEOTIDE SEQUENCE</scope>
    <source>
        <strain evidence="4">CCFEE 5312</strain>
    </source>
</reference>
<feature type="domain" description="DUF7702" evidence="3">
    <location>
        <begin position="9"/>
        <end position="242"/>
    </location>
</feature>
<dbReference type="PANTHER" id="PTHR42109:SF2">
    <property type="entry name" value="INTEGRAL MEMBRANE PROTEIN"/>
    <property type="match status" value="1"/>
</dbReference>
<gene>
    <name evidence="4" type="ORF">LTR09_005376</name>
</gene>
<evidence type="ECO:0000256" key="1">
    <source>
        <dbReference type="SAM" id="MobiDB-lite"/>
    </source>
</evidence>
<dbReference type="Proteomes" id="UP001271007">
    <property type="component" value="Unassembled WGS sequence"/>
</dbReference>
<dbReference type="Pfam" id="PF24800">
    <property type="entry name" value="DUF7702"/>
    <property type="match status" value="1"/>
</dbReference>
<feature type="transmembrane region" description="Helical" evidence="2">
    <location>
        <begin position="108"/>
        <end position="131"/>
    </location>
</feature>
<dbReference type="PANTHER" id="PTHR42109">
    <property type="entry name" value="UNPLACED GENOMIC SCAFFOLD UM_SCAF_CONTIG_1.265, WHOLE GENOME SHOTGUN SEQUENCE"/>
    <property type="match status" value="1"/>
</dbReference>
<evidence type="ECO:0000256" key="2">
    <source>
        <dbReference type="SAM" id="Phobius"/>
    </source>
</evidence>
<dbReference type="InterPro" id="IPR056119">
    <property type="entry name" value="DUF7702"/>
</dbReference>
<name>A0AAJ0DGR9_9PEZI</name>
<feature type="region of interest" description="Disordered" evidence="1">
    <location>
        <begin position="243"/>
        <end position="299"/>
    </location>
</feature>
<feature type="transmembrane region" description="Helical" evidence="2">
    <location>
        <begin position="151"/>
        <end position="168"/>
    </location>
</feature>
<proteinExistence type="predicted"/>
<keyword evidence="5" id="KW-1185">Reference proteome</keyword>
<comment type="caution">
    <text evidence="4">The sequence shown here is derived from an EMBL/GenBank/DDBJ whole genome shotgun (WGS) entry which is preliminary data.</text>
</comment>
<feature type="transmembrane region" description="Helical" evidence="2">
    <location>
        <begin position="180"/>
        <end position="203"/>
    </location>
</feature>
<organism evidence="4 5">
    <name type="scientific">Extremus antarcticus</name>
    <dbReference type="NCBI Taxonomy" id="702011"/>
    <lineage>
        <taxon>Eukaryota</taxon>
        <taxon>Fungi</taxon>
        <taxon>Dikarya</taxon>
        <taxon>Ascomycota</taxon>
        <taxon>Pezizomycotina</taxon>
        <taxon>Dothideomycetes</taxon>
        <taxon>Dothideomycetidae</taxon>
        <taxon>Mycosphaerellales</taxon>
        <taxon>Extremaceae</taxon>
        <taxon>Extremus</taxon>
    </lineage>
</organism>
<keyword evidence="2" id="KW-1133">Transmembrane helix</keyword>
<sequence length="429" mass="46181">MAPYEPKVGLAMAAIVFYAPALLTSIYIAFHRSIRLQYSLGFIFVLCAMRLVGASMVLYIETQNYYMGPILEAAAMTSALSTCALLLALLGLVWVAEVSLTPGGISRYTAGFMKLATLLLVAATVLTAVGVDDILHTKSGSDHTKLRIGSIMYLVSFGILALGTHVSKRHSRLPLLEGNLIKAGYSALPFLLVRIAYPAFFAFAGPRNPFDLHNITVWGSIFIEFLTAVVVVKKLLKAGLKTPKKSTAADPSGDHESLLGSAEQQPQVQQPHEDSSEENVSPPPPPYQEHPHLVSSTTAAATKTCGTAAAAISIYQRTVDLNAIVATRAFSDEADDHRILKAGPGASTHLDCQHPRSHDECFLMRSFNGDLWSGGAAAEHLQLRTSSIGKAGPAYRCADMTGLIARASIWGLLGIKETVHLLEKELERN</sequence>
<feature type="transmembrane region" description="Helical" evidence="2">
    <location>
        <begin position="215"/>
        <end position="236"/>
    </location>
</feature>
<keyword evidence="2" id="KW-0812">Transmembrane</keyword>
<evidence type="ECO:0000313" key="5">
    <source>
        <dbReference type="Proteomes" id="UP001271007"/>
    </source>
</evidence>
<evidence type="ECO:0000313" key="4">
    <source>
        <dbReference type="EMBL" id="KAK3053632.1"/>
    </source>
</evidence>
<feature type="transmembrane region" description="Helical" evidence="2">
    <location>
        <begin position="12"/>
        <end position="30"/>
    </location>
</feature>
<dbReference type="EMBL" id="JAWDJX010000015">
    <property type="protein sequence ID" value="KAK3053632.1"/>
    <property type="molecule type" value="Genomic_DNA"/>
</dbReference>
<protein>
    <recommendedName>
        <fullName evidence="3">DUF7702 domain-containing protein</fullName>
    </recommendedName>
</protein>
<feature type="transmembrane region" description="Helical" evidence="2">
    <location>
        <begin position="73"/>
        <end position="96"/>
    </location>
</feature>
<dbReference type="AlphaFoldDB" id="A0AAJ0DGR9"/>